<keyword evidence="1" id="KW-0812">Transmembrane</keyword>
<evidence type="ECO:0008006" key="4">
    <source>
        <dbReference type="Google" id="ProtNLM"/>
    </source>
</evidence>
<keyword evidence="1" id="KW-1133">Transmembrane helix</keyword>
<evidence type="ECO:0000313" key="3">
    <source>
        <dbReference type="Proteomes" id="UP001314796"/>
    </source>
</evidence>
<gene>
    <name evidence="2" type="ORF">JOC73_000605</name>
</gene>
<comment type="caution">
    <text evidence="2">The sequence shown here is derived from an EMBL/GenBank/DDBJ whole genome shotgun (WGS) entry which is preliminary data.</text>
</comment>
<organism evidence="2 3">
    <name type="scientific">Alkaliphilus hydrothermalis</name>
    <dbReference type="NCBI Taxonomy" id="1482730"/>
    <lineage>
        <taxon>Bacteria</taxon>
        <taxon>Bacillati</taxon>
        <taxon>Bacillota</taxon>
        <taxon>Clostridia</taxon>
        <taxon>Peptostreptococcales</taxon>
        <taxon>Natronincolaceae</taxon>
        <taxon>Alkaliphilus</taxon>
    </lineage>
</organism>
<dbReference type="Proteomes" id="UP001314796">
    <property type="component" value="Unassembled WGS sequence"/>
</dbReference>
<reference evidence="2 3" key="1">
    <citation type="submission" date="2021-01" db="EMBL/GenBank/DDBJ databases">
        <title>Genomic Encyclopedia of Type Strains, Phase IV (KMG-IV): sequencing the most valuable type-strain genomes for metagenomic binning, comparative biology and taxonomic classification.</title>
        <authorList>
            <person name="Goeker M."/>
        </authorList>
    </citation>
    <scope>NUCLEOTIDE SEQUENCE [LARGE SCALE GENOMIC DNA]</scope>
    <source>
        <strain evidence="2 3">DSM 25890</strain>
    </source>
</reference>
<name>A0ABS2NMF3_9FIRM</name>
<accession>A0ABS2NMF3</accession>
<dbReference type="RefSeq" id="WP_204400366.1">
    <property type="nucleotide sequence ID" value="NZ_JAFBEE010000002.1"/>
</dbReference>
<dbReference type="EMBL" id="JAFBEE010000002">
    <property type="protein sequence ID" value="MBM7614096.1"/>
    <property type="molecule type" value="Genomic_DNA"/>
</dbReference>
<keyword evidence="1" id="KW-0472">Membrane</keyword>
<protein>
    <recommendedName>
        <fullName evidence="4">FecR protein domain-containing protein</fullName>
    </recommendedName>
</protein>
<keyword evidence="3" id="KW-1185">Reference proteome</keyword>
<feature type="transmembrane region" description="Helical" evidence="1">
    <location>
        <begin position="12"/>
        <end position="29"/>
    </location>
</feature>
<evidence type="ECO:0000256" key="1">
    <source>
        <dbReference type="SAM" id="Phobius"/>
    </source>
</evidence>
<proteinExistence type="predicted"/>
<evidence type="ECO:0000313" key="2">
    <source>
        <dbReference type="EMBL" id="MBM7614096.1"/>
    </source>
</evidence>
<sequence length="147" mass="16604">MKNKWITQLERVLVLGAVVLMLSVIGLNARSTLQSQQKTVLQINSKAYNLQSEISPNGEVVVKIDDIKNYPRLELLVNGVVYKMFGNEKEIVVEVQNGDLLQVNGSMYNEEIRIVMSKKTNNITFPSRQVQVVTQSNIKVLSTIRTQ</sequence>